<evidence type="ECO:0000256" key="1">
    <source>
        <dbReference type="ARBA" id="ARBA00007664"/>
    </source>
</evidence>
<dbReference type="PANTHER" id="PTHR24276">
    <property type="entry name" value="POLYSERASE-RELATED"/>
    <property type="match status" value="1"/>
</dbReference>
<evidence type="ECO:0000256" key="5">
    <source>
        <dbReference type="ARBA" id="ARBA00023157"/>
    </source>
</evidence>
<evidence type="ECO:0000259" key="7">
    <source>
        <dbReference type="PROSITE" id="PS50240"/>
    </source>
</evidence>
<evidence type="ECO:0000256" key="4">
    <source>
        <dbReference type="ARBA" id="ARBA00022825"/>
    </source>
</evidence>
<dbReference type="SMART" id="SM00020">
    <property type="entry name" value="Tryp_SPc"/>
    <property type="match status" value="1"/>
</dbReference>
<dbReference type="Pfam" id="PF00089">
    <property type="entry name" value="Trypsin"/>
    <property type="match status" value="1"/>
</dbReference>
<dbReference type="PROSITE" id="PS50240">
    <property type="entry name" value="TRYPSIN_DOM"/>
    <property type="match status" value="1"/>
</dbReference>
<name>A0A834Y7G6_APHGI</name>
<dbReference type="GO" id="GO:0006508">
    <property type="term" value="P:proteolysis"/>
    <property type="evidence" value="ECO:0007669"/>
    <property type="project" value="UniProtKB-KW"/>
</dbReference>
<protein>
    <recommendedName>
        <fullName evidence="7">Peptidase S1 domain-containing protein</fullName>
    </recommendedName>
</protein>
<keyword evidence="3" id="KW-0378">Hydrolase</keyword>
<feature type="signal peptide" evidence="6">
    <location>
        <begin position="1"/>
        <end position="19"/>
    </location>
</feature>
<sequence>MNIFLIIFIVFINITFGYGKFSKKIIGGSIADNREFEFQISLRYKGQHVCGGAIIDSKHILTVAHCILRCPIAPIDTNNFEVLVESNFITNNNYGQLIKICRIYIHKNYDSTQAIKYRYDIAMLTLSTTIEFNSRIKPISLPKNNIPDNSKVTVSGWGSPNCGAIRPTFYLKKLELNTISNIHCTKLHKTFLYNENVCTLHEFGWSCSWGDSGNALIANNELVGLLSMGIPQLPKIPDIYIRIYEFLPWIKNVYKHIKTSGKERCQRFTPIKL</sequence>
<comment type="similarity">
    <text evidence="1">Belongs to the peptidase S1 family.</text>
</comment>
<proteinExistence type="inferred from homology"/>
<comment type="caution">
    <text evidence="8">The sequence shown here is derived from an EMBL/GenBank/DDBJ whole genome shotgun (WGS) entry which is preliminary data.</text>
</comment>
<dbReference type="InterPro" id="IPR001314">
    <property type="entry name" value="Peptidase_S1A"/>
</dbReference>
<dbReference type="Proteomes" id="UP000639338">
    <property type="component" value="Unassembled WGS sequence"/>
</dbReference>
<organism evidence="8 9">
    <name type="scientific">Aphidius gifuensis</name>
    <name type="common">Parasitoid wasp</name>
    <dbReference type="NCBI Taxonomy" id="684658"/>
    <lineage>
        <taxon>Eukaryota</taxon>
        <taxon>Metazoa</taxon>
        <taxon>Ecdysozoa</taxon>
        <taxon>Arthropoda</taxon>
        <taxon>Hexapoda</taxon>
        <taxon>Insecta</taxon>
        <taxon>Pterygota</taxon>
        <taxon>Neoptera</taxon>
        <taxon>Endopterygota</taxon>
        <taxon>Hymenoptera</taxon>
        <taxon>Apocrita</taxon>
        <taxon>Ichneumonoidea</taxon>
        <taxon>Braconidae</taxon>
        <taxon>Aphidiinae</taxon>
        <taxon>Aphidius</taxon>
    </lineage>
</organism>
<keyword evidence="6" id="KW-0732">Signal</keyword>
<keyword evidence="2" id="KW-0645">Protease</keyword>
<dbReference type="OrthoDB" id="6755574at2759"/>
<dbReference type="FunFam" id="2.40.10.10:FF:000068">
    <property type="entry name" value="transmembrane protease serine 2"/>
    <property type="match status" value="1"/>
</dbReference>
<evidence type="ECO:0000256" key="6">
    <source>
        <dbReference type="SAM" id="SignalP"/>
    </source>
</evidence>
<dbReference type="InterPro" id="IPR009003">
    <property type="entry name" value="Peptidase_S1_PA"/>
</dbReference>
<dbReference type="Gene3D" id="2.40.10.10">
    <property type="entry name" value="Trypsin-like serine proteases"/>
    <property type="match status" value="1"/>
</dbReference>
<dbReference type="InterPro" id="IPR043504">
    <property type="entry name" value="Peptidase_S1_PA_chymotrypsin"/>
</dbReference>
<dbReference type="GO" id="GO:0004252">
    <property type="term" value="F:serine-type endopeptidase activity"/>
    <property type="evidence" value="ECO:0007669"/>
    <property type="project" value="InterPro"/>
</dbReference>
<accession>A0A834Y7G6</accession>
<keyword evidence="5" id="KW-1015">Disulfide bond</keyword>
<evidence type="ECO:0000313" key="8">
    <source>
        <dbReference type="EMBL" id="KAF7997981.1"/>
    </source>
</evidence>
<dbReference type="PANTHER" id="PTHR24276:SF91">
    <property type="entry name" value="AT26814P-RELATED"/>
    <property type="match status" value="1"/>
</dbReference>
<dbReference type="PRINTS" id="PR00722">
    <property type="entry name" value="CHYMOTRYPSIN"/>
</dbReference>
<evidence type="ECO:0000256" key="3">
    <source>
        <dbReference type="ARBA" id="ARBA00022801"/>
    </source>
</evidence>
<evidence type="ECO:0000256" key="2">
    <source>
        <dbReference type="ARBA" id="ARBA00022670"/>
    </source>
</evidence>
<dbReference type="InterPro" id="IPR050430">
    <property type="entry name" value="Peptidase_S1"/>
</dbReference>
<feature type="chain" id="PRO_5032778642" description="Peptidase S1 domain-containing protein" evidence="6">
    <location>
        <begin position="20"/>
        <end position="273"/>
    </location>
</feature>
<dbReference type="InterPro" id="IPR001254">
    <property type="entry name" value="Trypsin_dom"/>
</dbReference>
<evidence type="ECO:0000313" key="9">
    <source>
        <dbReference type="Proteomes" id="UP000639338"/>
    </source>
</evidence>
<feature type="domain" description="Peptidase S1" evidence="7">
    <location>
        <begin position="25"/>
        <end position="255"/>
    </location>
</feature>
<gene>
    <name evidence="8" type="ORF">HCN44_009379</name>
</gene>
<keyword evidence="9" id="KW-1185">Reference proteome</keyword>
<dbReference type="AlphaFoldDB" id="A0A834Y7G6"/>
<dbReference type="SUPFAM" id="SSF50494">
    <property type="entry name" value="Trypsin-like serine proteases"/>
    <property type="match status" value="1"/>
</dbReference>
<keyword evidence="4" id="KW-0720">Serine protease</keyword>
<dbReference type="CDD" id="cd00190">
    <property type="entry name" value="Tryp_SPc"/>
    <property type="match status" value="1"/>
</dbReference>
<reference evidence="8 9" key="1">
    <citation type="submission" date="2020-08" db="EMBL/GenBank/DDBJ databases">
        <title>Aphidius gifuensis genome sequencing and assembly.</title>
        <authorList>
            <person name="Du Z."/>
        </authorList>
    </citation>
    <scope>NUCLEOTIDE SEQUENCE [LARGE SCALE GENOMIC DNA]</scope>
    <source>
        <strain evidence="8">YNYX2018</strain>
        <tissue evidence="8">Adults</tissue>
    </source>
</reference>
<dbReference type="EMBL" id="JACMRX010000001">
    <property type="protein sequence ID" value="KAF7997981.1"/>
    <property type="molecule type" value="Genomic_DNA"/>
</dbReference>